<feature type="transmembrane region" description="Helical" evidence="17">
    <location>
        <begin position="465"/>
        <end position="489"/>
    </location>
</feature>
<dbReference type="FunFam" id="1.10.510.10:FF:000404">
    <property type="entry name" value="Guanylate cyclase"/>
    <property type="match status" value="1"/>
</dbReference>
<keyword evidence="4 17" id="KW-0812">Transmembrane</keyword>
<evidence type="ECO:0000256" key="13">
    <source>
        <dbReference type="ARBA" id="ARBA00046288"/>
    </source>
</evidence>
<evidence type="ECO:0000256" key="10">
    <source>
        <dbReference type="ARBA" id="ARBA00023239"/>
    </source>
</evidence>
<feature type="domain" description="Guanylate cyclase" evidence="19">
    <location>
        <begin position="835"/>
        <end position="965"/>
    </location>
</feature>
<dbReference type="PANTHER" id="PTHR11920:SF349">
    <property type="entry name" value="RETINAL GUANYLYL CYCLASE 2"/>
    <property type="match status" value="1"/>
</dbReference>
<dbReference type="InterPro" id="IPR000719">
    <property type="entry name" value="Prot_kinase_dom"/>
</dbReference>
<dbReference type="InterPro" id="IPR029787">
    <property type="entry name" value="Nucleotide_cyclase"/>
</dbReference>
<dbReference type="CDD" id="cd07302">
    <property type="entry name" value="CHD"/>
    <property type="match status" value="1"/>
</dbReference>
<dbReference type="FunFam" id="3.40.50.2300:FF:000114">
    <property type="entry name" value="Guanylate cyclase"/>
    <property type="match status" value="1"/>
</dbReference>
<evidence type="ECO:0000256" key="17">
    <source>
        <dbReference type="SAM" id="Phobius"/>
    </source>
</evidence>
<dbReference type="PROSITE" id="PS00452">
    <property type="entry name" value="GUANYLATE_CYCLASE_1"/>
    <property type="match status" value="1"/>
</dbReference>
<keyword evidence="9" id="KW-1015">Disulfide bond</keyword>
<proteinExistence type="inferred from homology"/>
<evidence type="ECO:0000313" key="21">
    <source>
        <dbReference type="Proteomes" id="UP000694701"/>
    </source>
</evidence>
<dbReference type="SMART" id="SM00044">
    <property type="entry name" value="CYCc"/>
    <property type="match status" value="1"/>
</dbReference>
<dbReference type="GO" id="GO:0005886">
    <property type="term" value="C:plasma membrane"/>
    <property type="evidence" value="ECO:0007669"/>
    <property type="project" value="TreeGrafter"/>
</dbReference>
<comment type="similarity">
    <text evidence="14">Belongs to the adenylyl cyclase class-4/guanylyl cyclase family.</text>
</comment>
<dbReference type="Gene3D" id="3.30.70.1230">
    <property type="entry name" value="Nucleotide cyclase"/>
    <property type="match status" value="1"/>
</dbReference>
<keyword evidence="11" id="KW-0966">Cell projection</keyword>
<dbReference type="GO" id="GO:0007168">
    <property type="term" value="P:receptor guanylyl cyclase signaling pathway"/>
    <property type="evidence" value="ECO:0007669"/>
    <property type="project" value="TreeGrafter"/>
</dbReference>
<sequence length="1056" mass="119173">MQRPSSAFHSLRPARATRGLQIPDQSTHKYTYLCLWPLLSTVSFLCLFPATFAATVRVGVVGPWSCDPLFTKAQPGVAAQLAVDHINRDPYLSQGITFDYVILEEDCETSQAFARFLGFYTRASGFIGPVNPGYCEAASLLGKSWNKAVFSWSCIGHELDDARSHPTFARTMPLPSLVLLRFMHHFRWAHVGIITSAEDAWFEAGLKLASALRSHGMPVSIVASVRNDHTSVRKTLARVKKVADLRLVILVMHSVLIGGGTQKLLLETAYDMQMTDGSLVFLSYDTLFYSLPYHHVTQPALRHNSKLLRAYDAVLTITIESPQEQSFYQAFERAQEQGELPRNLRPQQVSPLFGTIYSSIVFMAHAVQSVRASGQWMSGGNIAQNARNLLSKGFSLQANFSDFGTLDYVVLDTDGFSWELQPTHHIEMQTDMVRFLGRPIHFPPAGPPKTDSSCWFTHGLICVNLLHMVLIFLSGFLFIFFSIGCSYCIRRKISKIRMVRGPNKILLTLNDVTFINPSLSNKGDWAWLKRLPYGNFRTITPHTSDVFELVNMRHENVNPFLGFFHDCGVFAIVTEYCSRGSLEDLLLNDDVKLDWMFKSSLILDLIKGMKYLHHRNICHGRLKSRNCVVDGRFVLKITDYGYNEVLEAQRFPYVEPPAETLLWTAPEILRGPYPGLYGSHPGDVYSFSIIMQEVVMRGPPYCMLENSFDEIVQKIRKPPPMCRPIVSPEHDPMECIQLMKQCWNEQPEKRPTFDEIFDQFKNVNKGKKTNIIDSMLRMLEQYSSNLEELIRERTEELEIEKQKTEKLLTQMLPTSVAEALKRGTTVEPEYFDSVSLYFSDIVGFTTISANSEPIEVVDLLNDLYTTFDAVIGDHDVYKVETIGDAYMVASGVPMPNGNRHAAEIANMALDILSAVGTFKMRHMPDVPVRIRIGLHTGSCVAGVVGLTMPRYCLFGDTVTTASRMESTGLPYRIHVHSSTVKVLMELKSGYKVELRARTELKGKGVEETYWLTGRDGFTKPLPVPPVLKQMAHGLQLEEIAAYKKRKAEAQLAKKKN</sequence>
<keyword evidence="10 14" id="KW-0456">Lyase</keyword>
<evidence type="ECO:0000256" key="15">
    <source>
        <dbReference type="RuleBase" id="RU003431"/>
    </source>
</evidence>
<dbReference type="Ensembl" id="ENSCCRT00020014733.1">
    <property type="protein sequence ID" value="ENSCCRP00020013355.1"/>
    <property type="gene ID" value="ENSCCRG00020006361.1"/>
</dbReference>
<dbReference type="InterPro" id="IPR001245">
    <property type="entry name" value="Ser-Thr/Tyr_kinase_cat_dom"/>
</dbReference>
<evidence type="ECO:0000256" key="14">
    <source>
        <dbReference type="RuleBase" id="RU000405"/>
    </source>
</evidence>
<dbReference type="AlphaFoldDB" id="A0A8C2CM27"/>
<keyword evidence="6" id="KW-0547">Nucleotide-binding</keyword>
<evidence type="ECO:0000256" key="1">
    <source>
        <dbReference type="ARBA" id="ARBA00001436"/>
    </source>
</evidence>
<protein>
    <recommendedName>
        <fullName evidence="3 15">Guanylate cyclase</fullName>
        <ecNumber evidence="3 15">4.6.1.2</ecNumber>
    </recommendedName>
</protein>
<evidence type="ECO:0000256" key="7">
    <source>
        <dbReference type="ARBA" id="ARBA00022989"/>
    </source>
</evidence>
<dbReference type="Gene3D" id="1.10.510.10">
    <property type="entry name" value="Transferase(Phosphotransferase) domain 1"/>
    <property type="match status" value="1"/>
</dbReference>
<dbReference type="SUPFAM" id="SSF53822">
    <property type="entry name" value="Periplasmic binding protein-like I"/>
    <property type="match status" value="1"/>
</dbReference>
<evidence type="ECO:0000256" key="2">
    <source>
        <dbReference type="ARBA" id="ARBA00004316"/>
    </source>
</evidence>
<keyword evidence="7 17" id="KW-1133">Transmembrane helix</keyword>
<evidence type="ECO:0000256" key="16">
    <source>
        <dbReference type="SAM" id="Coils"/>
    </source>
</evidence>
<dbReference type="InterPro" id="IPR018297">
    <property type="entry name" value="A/G_cyclase_CS"/>
</dbReference>
<dbReference type="GO" id="GO:0042995">
    <property type="term" value="C:cell projection"/>
    <property type="evidence" value="ECO:0007669"/>
    <property type="project" value="UniProtKB-SubCell"/>
</dbReference>
<dbReference type="PANTHER" id="PTHR11920">
    <property type="entry name" value="GUANYLYL CYCLASE"/>
    <property type="match status" value="1"/>
</dbReference>
<evidence type="ECO:0000256" key="3">
    <source>
        <dbReference type="ARBA" id="ARBA00012202"/>
    </source>
</evidence>
<reference evidence="20" key="1">
    <citation type="submission" date="2025-08" db="UniProtKB">
        <authorList>
            <consortium name="Ensembl"/>
        </authorList>
    </citation>
    <scope>IDENTIFICATION</scope>
</reference>
<feature type="domain" description="Protein kinase" evidence="18">
    <location>
        <begin position="503"/>
        <end position="763"/>
    </location>
</feature>
<accession>A0A8C2CM27</accession>
<evidence type="ECO:0000256" key="6">
    <source>
        <dbReference type="ARBA" id="ARBA00022741"/>
    </source>
</evidence>
<keyword evidence="12 15" id="KW-0141">cGMP biosynthesis</keyword>
<evidence type="ECO:0000313" key="20">
    <source>
        <dbReference type="Ensembl" id="ENSCCRP00020013355.1"/>
    </source>
</evidence>
<dbReference type="GO" id="GO:0005524">
    <property type="term" value="F:ATP binding"/>
    <property type="evidence" value="ECO:0007669"/>
    <property type="project" value="InterPro"/>
</dbReference>
<evidence type="ECO:0000256" key="12">
    <source>
        <dbReference type="ARBA" id="ARBA00023293"/>
    </source>
</evidence>
<dbReference type="InterPro" id="IPR050401">
    <property type="entry name" value="Cyclic_nucleotide_synthase"/>
</dbReference>
<dbReference type="SUPFAM" id="SSF55073">
    <property type="entry name" value="Nucleotide cyclase"/>
    <property type="match status" value="1"/>
</dbReference>
<dbReference type="Gene3D" id="3.40.50.2300">
    <property type="match status" value="2"/>
</dbReference>
<dbReference type="GO" id="GO:0004016">
    <property type="term" value="F:adenylate cyclase activity"/>
    <property type="evidence" value="ECO:0007669"/>
    <property type="project" value="TreeGrafter"/>
</dbReference>
<evidence type="ECO:0000256" key="11">
    <source>
        <dbReference type="ARBA" id="ARBA00023273"/>
    </source>
</evidence>
<dbReference type="Pfam" id="PF07714">
    <property type="entry name" value="PK_Tyr_Ser-Thr"/>
    <property type="match status" value="1"/>
</dbReference>
<evidence type="ECO:0000256" key="5">
    <source>
        <dbReference type="ARBA" id="ARBA00022729"/>
    </source>
</evidence>
<dbReference type="GO" id="GO:0001653">
    <property type="term" value="F:peptide receptor activity"/>
    <property type="evidence" value="ECO:0007669"/>
    <property type="project" value="TreeGrafter"/>
</dbReference>
<feature type="coiled-coil region" evidence="16">
    <location>
        <begin position="772"/>
        <end position="803"/>
    </location>
</feature>
<keyword evidence="5" id="KW-0732">Signal</keyword>
<comment type="subcellular location">
    <subcellularLocation>
        <location evidence="2">Cell projection</location>
    </subcellularLocation>
    <subcellularLocation>
        <location evidence="13">Endomembrane system</location>
        <topology evidence="13">Single-pass type I membrane protein</topology>
    </subcellularLocation>
</comment>
<dbReference type="InterPro" id="IPR028082">
    <property type="entry name" value="Peripla_BP_I"/>
</dbReference>
<dbReference type="InterPro" id="IPR011009">
    <property type="entry name" value="Kinase-like_dom_sf"/>
</dbReference>
<dbReference type="PROSITE" id="PS50011">
    <property type="entry name" value="PROTEIN_KINASE_DOM"/>
    <property type="match status" value="1"/>
</dbReference>
<evidence type="ECO:0000259" key="18">
    <source>
        <dbReference type="PROSITE" id="PS50011"/>
    </source>
</evidence>
<keyword evidence="16" id="KW-0175">Coiled coil</keyword>
<dbReference type="GO" id="GO:0012505">
    <property type="term" value="C:endomembrane system"/>
    <property type="evidence" value="ECO:0007669"/>
    <property type="project" value="UniProtKB-SubCell"/>
</dbReference>
<evidence type="ECO:0000256" key="8">
    <source>
        <dbReference type="ARBA" id="ARBA00023136"/>
    </source>
</evidence>
<dbReference type="PROSITE" id="PS50125">
    <property type="entry name" value="GUANYLATE_CYCLASE_2"/>
    <property type="match status" value="1"/>
</dbReference>
<evidence type="ECO:0000256" key="4">
    <source>
        <dbReference type="ARBA" id="ARBA00022692"/>
    </source>
</evidence>
<dbReference type="CDD" id="cd06371">
    <property type="entry name" value="PBP1_sensory_GC_DEF-like"/>
    <property type="match status" value="1"/>
</dbReference>
<gene>
    <name evidence="20" type="primary">gc2</name>
</gene>
<dbReference type="Pfam" id="PF01094">
    <property type="entry name" value="ANF_receptor"/>
    <property type="match status" value="1"/>
</dbReference>
<dbReference type="GO" id="GO:0035556">
    <property type="term" value="P:intracellular signal transduction"/>
    <property type="evidence" value="ECO:0007669"/>
    <property type="project" value="InterPro"/>
</dbReference>
<dbReference type="InterPro" id="IPR001054">
    <property type="entry name" value="A/G_cyclase"/>
</dbReference>
<keyword evidence="8 17" id="KW-0472">Membrane</keyword>
<dbReference type="Pfam" id="PF00211">
    <property type="entry name" value="Guanylate_cyc"/>
    <property type="match status" value="1"/>
</dbReference>
<organism evidence="20 21">
    <name type="scientific">Cyprinus carpio</name>
    <name type="common">Common carp</name>
    <dbReference type="NCBI Taxonomy" id="7962"/>
    <lineage>
        <taxon>Eukaryota</taxon>
        <taxon>Metazoa</taxon>
        <taxon>Chordata</taxon>
        <taxon>Craniata</taxon>
        <taxon>Vertebrata</taxon>
        <taxon>Euteleostomi</taxon>
        <taxon>Actinopterygii</taxon>
        <taxon>Neopterygii</taxon>
        <taxon>Teleostei</taxon>
        <taxon>Ostariophysi</taxon>
        <taxon>Cypriniformes</taxon>
        <taxon>Cyprinidae</taxon>
        <taxon>Cyprininae</taxon>
        <taxon>Cyprinus</taxon>
    </lineage>
</organism>
<dbReference type="InterPro" id="IPR001828">
    <property type="entry name" value="ANF_lig-bd_rcpt"/>
</dbReference>
<dbReference type="FunFam" id="3.30.70.1230:FF:000013">
    <property type="entry name" value="Guanylate cyclase"/>
    <property type="match status" value="1"/>
</dbReference>
<dbReference type="PRINTS" id="PR00109">
    <property type="entry name" value="TYRKINASE"/>
</dbReference>
<dbReference type="Proteomes" id="UP000694701">
    <property type="component" value="Unplaced"/>
</dbReference>
<comment type="catalytic activity">
    <reaction evidence="1 15">
        <text>GTP = 3',5'-cyclic GMP + diphosphate</text>
        <dbReference type="Rhea" id="RHEA:13665"/>
        <dbReference type="ChEBI" id="CHEBI:33019"/>
        <dbReference type="ChEBI" id="CHEBI:37565"/>
        <dbReference type="ChEBI" id="CHEBI:57746"/>
        <dbReference type="EC" id="4.6.1.2"/>
    </reaction>
</comment>
<dbReference type="SUPFAM" id="SSF56112">
    <property type="entry name" value="Protein kinase-like (PK-like)"/>
    <property type="match status" value="1"/>
</dbReference>
<dbReference type="GO" id="GO:0004383">
    <property type="term" value="F:guanylate cyclase activity"/>
    <property type="evidence" value="ECO:0007669"/>
    <property type="project" value="UniProtKB-EC"/>
</dbReference>
<dbReference type="EC" id="4.6.1.2" evidence="3 15"/>
<name>A0A8C2CM27_CYPCA</name>
<dbReference type="GO" id="GO:0004672">
    <property type="term" value="F:protein kinase activity"/>
    <property type="evidence" value="ECO:0007669"/>
    <property type="project" value="InterPro"/>
</dbReference>
<evidence type="ECO:0000259" key="19">
    <source>
        <dbReference type="PROSITE" id="PS50125"/>
    </source>
</evidence>
<evidence type="ECO:0000256" key="9">
    <source>
        <dbReference type="ARBA" id="ARBA00023157"/>
    </source>
</evidence>